<evidence type="ECO:0000256" key="9">
    <source>
        <dbReference type="ARBA" id="ARBA00022692"/>
    </source>
</evidence>
<dbReference type="Pfam" id="PF13855">
    <property type="entry name" value="LRR_8"/>
    <property type="match status" value="2"/>
</dbReference>
<dbReference type="InterPro" id="IPR055414">
    <property type="entry name" value="LRR_R13L4/SHOC2-like"/>
</dbReference>
<comment type="similarity">
    <text evidence="2">Belongs to the protein kinase superfamily. Ser/Thr protein kinase family.</text>
</comment>
<dbReference type="AlphaFoldDB" id="A0A2R6WQY5"/>
<evidence type="ECO:0000256" key="13">
    <source>
        <dbReference type="ARBA" id="ARBA00022777"/>
    </source>
</evidence>
<keyword evidence="17" id="KW-0325">Glycoprotein</keyword>
<keyword evidence="10" id="KW-0732">Signal</keyword>
<dbReference type="Pfam" id="PF23598">
    <property type="entry name" value="LRR_14"/>
    <property type="match status" value="1"/>
</dbReference>
<accession>A0A2R6WQY5</accession>
<keyword evidence="11" id="KW-0677">Repeat</keyword>
<evidence type="ECO:0000256" key="2">
    <source>
        <dbReference type="ARBA" id="ARBA00008684"/>
    </source>
</evidence>
<dbReference type="FunFam" id="1.10.510.10:FF:000417">
    <property type="entry name" value="Leucine-rich repeat receptor-like protein kinase"/>
    <property type="match status" value="1"/>
</dbReference>
<gene>
    <name evidence="23" type="ORF">MARPO_0065s0076</name>
</gene>
<keyword evidence="8" id="KW-0808">Transferase</keyword>
<evidence type="ECO:0000256" key="20">
    <source>
        <dbReference type="PROSITE-ProRule" id="PRU10141"/>
    </source>
</evidence>
<dbReference type="GO" id="GO:0005524">
    <property type="term" value="F:ATP binding"/>
    <property type="evidence" value="ECO:0007669"/>
    <property type="project" value="UniProtKB-UniRule"/>
</dbReference>
<dbReference type="Pfam" id="PF00560">
    <property type="entry name" value="LRR_1"/>
    <property type="match status" value="2"/>
</dbReference>
<evidence type="ECO:0000256" key="6">
    <source>
        <dbReference type="ARBA" id="ARBA00022553"/>
    </source>
</evidence>
<evidence type="ECO:0000256" key="12">
    <source>
        <dbReference type="ARBA" id="ARBA00022741"/>
    </source>
</evidence>
<comment type="subcellular location">
    <subcellularLocation>
        <location evidence="1">Cell membrane</location>
        <topology evidence="1">Single-pass membrane protein</topology>
    </subcellularLocation>
</comment>
<evidence type="ECO:0000256" key="5">
    <source>
        <dbReference type="ARBA" id="ARBA00022527"/>
    </source>
</evidence>
<dbReference type="PANTHER" id="PTHR48053:SF71">
    <property type="entry name" value="LEUCINE RICH REPEAT FAMILY PROTEIN, EXPRESSED"/>
    <property type="match status" value="1"/>
</dbReference>
<dbReference type="SMART" id="SM00369">
    <property type="entry name" value="LRR_TYP"/>
    <property type="match status" value="7"/>
</dbReference>
<keyword evidence="24" id="KW-1185">Reference proteome</keyword>
<dbReference type="InterPro" id="IPR017441">
    <property type="entry name" value="Protein_kinase_ATP_BS"/>
</dbReference>
<dbReference type="InterPro" id="IPR013210">
    <property type="entry name" value="LRR_N_plant-typ"/>
</dbReference>
<dbReference type="SUPFAM" id="SSF52058">
    <property type="entry name" value="L domain-like"/>
    <property type="match status" value="1"/>
</dbReference>
<dbReference type="InterPro" id="IPR008271">
    <property type="entry name" value="Ser/Thr_kinase_AS"/>
</dbReference>
<dbReference type="SUPFAM" id="SSF52047">
    <property type="entry name" value="RNI-like"/>
    <property type="match status" value="1"/>
</dbReference>
<organism evidence="23 24">
    <name type="scientific">Marchantia polymorpha</name>
    <name type="common">Common liverwort</name>
    <name type="synonym">Marchantia aquatica</name>
    <dbReference type="NCBI Taxonomy" id="3197"/>
    <lineage>
        <taxon>Eukaryota</taxon>
        <taxon>Viridiplantae</taxon>
        <taxon>Streptophyta</taxon>
        <taxon>Embryophyta</taxon>
        <taxon>Marchantiophyta</taxon>
        <taxon>Marchantiopsida</taxon>
        <taxon>Marchantiidae</taxon>
        <taxon>Marchantiales</taxon>
        <taxon>Marchantiaceae</taxon>
        <taxon>Marchantia</taxon>
    </lineage>
</organism>
<feature type="binding site" evidence="20">
    <location>
        <position position="776"/>
    </location>
    <ligand>
        <name>ATP</name>
        <dbReference type="ChEBI" id="CHEBI:30616"/>
    </ligand>
</feature>
<keyword evidence="5" id="KW-0723">Serine/threonine-protein kinase</keyword>
<dbReference type="OrthoDB" id="10317272at2759"/>
<dbReference type="Pfam" id="PF08263">
    <property type="entry name" value="LRRNT_2"/>
    <property type="match status" value="1"/>
</dbReference>
<dbReference type="SUPFAM" id="SSF56112">
    <property type="entry name" value="Protein kinase-like (PK-like)"/>
    <property type="match status" value="1"/>
</dbReference>
<evidence type="ECO:0000313" key="24">
    <source>
        <dbReference type="Proteomes" id="UP000244005"/>
    </source>
</evidence>
<evidence type="ECO:0000256" key="21">
    <source>
        <dbReference type="SAM" id="MobiDB-lite"/>
    </source>
</evidence>
<dbReference type="InterPro" id="IPR001611">
    <property type="entry name" value="Leu-rich_rpt"/>
</dbReference>
<dbReference type="SMART" id="SM00220">
    <property type="entry name" value="S_TKc"/>
    <property type="match status" value="1"/>
</dbReference>
<dbReference type="EMBL" id="KZ772737">
    <property type="protein sequence ID" value="PTQ36277.1"/>
    <property type="molecule type" value="Genomic_DNA"/>
</dbReference>
<feature type="region of interest" description="Disordered" evidence="21">
    <location>
        <begin position="1"/>
        <end position="24"/>
    </location>
</feature>
<evidence type="ECO:0000256" key="11">
    <source>
        <dbReference type="ARBA" id="ARBA00022737"/>
    </source>
</evidence>
<protein>
    <recommendedName>
        <fullName evidence="3">non-specific serine/threonine protein kinase</fullName>
        <ecNumber evidence="3">2.7.11.1</ecNumber>
    </recommendedName>
</protein>
<keyword evidence="12 20" id="KW-0547">Nucleotide-binding</keyword>
<dbReference type="Gene3D" id="3.30.200.20">
    <property type="entry name" value="Phosphorylase Kinase, domain 1"/>
    <property type="match status" value="1"/>
</dbReference>
<comment type="catalytic activity">
    <reaction evidence="18">
        <text>L-threonyl-[protein] + ATP = O-phospho-L-threonyl-[protein] + ADP + H(+)</text>
        <dbReference type="Rhea" id="RHEA:46608"/>
        <dbReference type="Rhea" id="RHEA-COMP:11060"/>
        <dbReference type="Rhea" id="RHEA-COMP:11605"/>
        <dbReference type="ChEBI" id="CHEBI:15378"/>
        <dbReference type="ChEBI" id="CHEBI:30013"/>
        <dbReference type="ChEBI" id="CHEBI:30616"/>
        <dbReference type="ChEBI" id="CHEBI:61977"/>
        <dbReference type="ChEBI" id="CHEBI:456216"/>
        <dbReference type="EC" id="2.7.11.1"/>
    </reaction>
</comment>
<evidence type="ECO:0000256" key="8">
    <source>
        <dbReference type="ARBA" id="ARBA00022679"/>
    </source>
</evidence>
<evidence type="ECO:0000256" key="17">
    <source>
        <dbReference type="ARBA" id="ARBA00023180"/>
    </source>
</evidence>
<dbReference type="PROSITE" id="PS50011">
    <property type="entry name" value="PROTEIN_KINASE_DOM"/>
    <property type="match status" value="1"/>
</dbReference>
<comment type="catalytic activity">
    <reaction evidence="19">
        <text>L-seryl-[protein] + ATP = O-phospho-L-seryl-[protein] + ADP + H(+)</text>
        <dbReference type="Rhea" id="RHEA:17989"/>
        <dbReference type="Rhea" id="RHEA-COMP:9863"/>
        <dbReference type="Rhea" id="RHEA-COMP:11604"/>
        <dbReference type="ChEBI" id="CHEBI:15378"/>
        <dbReference type="ChEBI" id="CHEBI:29999"/>
        <dbReference type="ChEBI" id="CHEBI:30616"/>
        <dbReference type="ChEBI" id="CHEBI:83421"/>
        <dbReference type="ChEBI" id="CHEBI:456216"/>
        <dbReference type="EC" id="2.7.11.1"/>
    </reaction>
</comment>
<dbReference type="FunFam" id="3.80.10.10:FF:000627">
    <property type="entry name" value="Probable leucine-rich repeat receptor-like protein kinase At2g33170"/>
    <property type="match status" value="1"/>
</dbReference>
<dbReference type="PROSITE" id="PS00108">
    <property type="entry name" value="PROTEIN_KINASE_ST"/>
    <property type="match status" value="1"/>
</dbReference>
<dbReference type="GO" id="GO:0009755">
    <property type="term" value="P:hormone-mediated signaling pathway"/>
    <property type="evidence" value="ECO:0000318"/>
    <property type="project" value="GO_Central"/>
</dbReference>
<dbReference type="OMA" id="CIRSTRF"/>
<feature type="region of interest" description="Disordered" evidence="21">
    <location>
        <begin position="1055"/>
        <end position="1078"/>
    </location>
</feature>
<keyword evidence="6" id="KW-0597">Phosphoprotein</keyword>
<dbReference type="InterPro" id="IPR003591">
    <property type="entry name" value="Leu-rich_rpt_typical-subtyp"/>
</dbReference>
<evidence type="ECO:0000313" key="23">
    <source>
        <dbReference type="EMBL" id="PTQ36277.1"/>
    </source>
</evidence>
<evidence type="ECO:0000256" key="18">
    <source>
        <dbReference type="ARBA" id="ARBA00047899"/>
    </source>
</evidence>
<evidence type="ECO:0000256" key="14">
    <source>
        <dbReference type="ARBA" id="ARBA00022840"/>
    </source>
</evidence>
<keyword evidence="15" id="KW-1133">Transmembrane helix</keyword>
<evidence type="ECO:0000256" key="19">
    <source>
        <dbReference type="ARBA" id="ARBA00048679"/>
    </source>
</evidence>
<dbReference type="GO" id="GO:0005886">
    <property type="term" value="C:plasma membrane"/>
    <property type="evidence" value="ECO:0000318"/>
    <property type="project" value="GO_Central"/>
</dbReference>
<dbReference type="GO" id="GO:0038023">
    <property type="term" value="F:signaling receptor activity"/>
    <property type="evidence" value="ECO:0000318"/>
    <property type="project" value="GO_Central"/>
</dbReference>
<keyword evidence="9" id="KW-0812">Transmembrane</keyword>
<keyword evidence="7" id="KW-0433">Leucine-rich repeat</keyword>
<keyword evidence="16" id="KW-0472">Membrane</keyword>
<dbReference type="FunFam" id="3.80.10.10:FF:000095">
    <property type="entry name" value="LRR receptor-like serine/threonine-protein kinase GSO1"/>
    <property type="match status" value="2"/>
</dbReference>
<name>A0A2R6WQY5_MARPO</name>
<evidence type="ECO:0000256" key="10">
    <source>
        <dbReference type="ARBA" id="ARBA00022729"/>
    </source>
</evidence>
<keyword evidence="13" id="KW-0418">Kinase</keyword>
<dbReference type="Gene3D" id="3.80.10.10">
    <property type="entry name" value="Ribonuclease Inhibitor"/>
    <property type="match status" value="3"/>
</dbReference>
<evidence type="ECO:0000256" key="15">
    <source>
        <dbReference type="ARBA" id="ARBA00022989"/>
    </source>
</evidence>
<keyword evidence="4" id="KW-1003">Cell membrane</keyword>
<evidence type="ECO:0000256" key="3">
    <source>
        <dbReference type="ARBA" id="ARBA00012513"/>
    </source>
</evidence>
<feature type="domain" description="Protein kinase" evidence="22">
    <location>
        <begin position="737"/>
        <end position="1049"/>
    </location>
</feature>
<evidence type="ECO:0000256" key="7">
    <source>
        <dbReference type="ARBA" id="ARBA00022614"/>
    </source>
</evidence>
<dbReference type="Proteomes" id="UP000244005">
    <property type="component" value="Unassembled WGS sequence"/>
</dbReference>
<dbReference type="EC" id="2.7.11.1" evidence="3"/>
<dbReference type="InterPro" id="IPR051716">
    <property type="entry name" value="Plant_RL_S/T_kinase"/>
</dbReference>
<evidence type="ECO:0000256" key="16">
    <source>
        <dbReference type="ARBA" id="ARBA00023136"/>
    </source>
</evidence>
<evidence type="ECO:0000259" key="22">
    <source>
        <dbReference type="PROSITE" id="PS50011"/>
    </source>
</evidence>
<keyword evidence="14 20" id="KW-0067">ATP-binding</keyword>
<dbReference type="GO" id="GO:0004674">
    <property type="term" value="F:protein serine/threonine kinase activity"/>
    <property type="evidence" value="ECO:0007669"/>
    <property type="project" value="UniProtKB-KW"/>
</dbReference>
<dbReference type="Pfam" id="PF00069">
    <property type="entry name" value="Pkinase"/>
    <property type="match status" value="1"/>
</dbReference>
<evidence type="ECO:0000256" key="4">
    <source>
        <dbReference type="ARBA" id="ARBA00022475"/>
    </source>
</evidence>
<dbReference type="InterPro" id="IPR011009">
    <property type="entry name" value="Kinase-like_dom_sf"/>
</dbReference>
<dbReference type="InterPro" id="IPR032675">
    <property type="entry name" value="LRR_dom_sf"/>
</dbReference>
<dbReference type="PROSITE" id="PS00107">
    <property type="entry name" value="PROTEIN_KINASE_ATP"/>
    <property type="match status" value="1"/>
</dbReference>
<dbReference type="Gramene" id="Mp1g23000.1">
    <property type="protein sequence ID" value="Mp1g23000.1.cds"/>
    <property type="gene ID" value="Mp1g23000"/>
</dbReference>
<dbReference type="Gene3D" id="1.10.510.10">
    <property type="entry name" value="Transferase(Phosphotransferase) domain 1"/>
    <property type="match status" value="1"/>
</dbReference>
<reference evidence="24" key="1">
    <citation type="journal article" date="2017" name="Cell">
        <title>Insights into land plant evolution garnered from the Marchantia polymorpha genome.</title>
        <authorList>
            <person name="Bowman J.L."/>
            <person name="Kohchi T."/>
            <person name="Yamato K.T."/>
            <person name="Jenkins J."/>
            <person name="Shu S."/>
            <person name="Ishizaki K."/>
            <person name="Yamaoka S."/>
            <person name="Nishihama R."/>
            <person name="Nakamura Y."/>
            <person name="Berger F."/>
            <person name="Adam C."/>
            <person name="Aki S.S."/>
            <person name="Althoff F."/>
            <person name="Araki T."/>
            <person name="Arteaga-Vazquez M.A."/>
            <person name="Balasubrmanian S."/>
            <person name="Barry K."/>
            <person name="Bauer D."/>
            <person name="Boehm C.R."/>
            <person name="Briginshaw L."/>
            <person name="Caballero-Perez J."/>
            <person name="Catarino B."/>
            <person name="Chen F."/>
            <person name="Chiyoda S."/>
            <person name="Chovatia M."/>
            <person name="Davies K.M."/>
            <person name="Delmans M."/>
            <person name="Demura T."/>
            <person name="Dierschke T."/>
            <person name="Dolan L."/>
            <person name="Dorantes-Acosta A.E."/>
            <person name="Eklund D.M."/>
            <person name="Florent S.N."/>
            <person name="Flores-Sandoval E."/>
            <person name="Fujiyama A."/>
            <person name="Fukuzawa H."/>
            <person name="Galik B."/>
            <person name="Grimanelli D."/>
            <person name="Grimwood J."/>
            <person name="Grossniklaus U."/>
            <person name="Hamada T."/>
            <person name="Haseloff J."/>
            <person name="Hetherington A.J."/>
            <person name="Higo A."/>
            <person name="Hirakawa Y."/>
            <person name="Hundley H.N."/>
            <person name="Ikeda Y."/>
            <person name="Inoue K."/>
            <person name="Inoue S.I."/>
            <person name="Ishida S."/>
            <person name="Jia Q."/>
            <person name="Kakita M."/>
            <person name="Kanazawa T."/>
            <person name="Kawai Y."/>
            <person name="Kawashima T."/>
            <person name="Kennedy M."/>
            <person name="Kinose K."/>
            <person name="Kinoshita T."/>
            <person name="Kohara Y."/>
            <person name="Koide E."/>
            <person name="Komatsu K."/>
            <person name="Kopischke S."/>
            <person name="Kubo M."/>
            <person name="Kyozuka J."/>
            <person name="Lagercrantz U."/>
            <person name="Lin S.S."/>
            <person name="Lindquist E."/>
            <person name="Lipzen A.M."/>
            <person name="Lu C.W."/>
            <person name="De Luna E."/>
            <person name="Martienssen R.A."/>
            <person name="Minamino N."/>
            <person name="Mizutani M."/>
            <person name="Mizutani M."/>
            <person name="Mochizuki N."/>
            <person name="Monte I."/>
            <person name="Mosher R."/>
            <person name="Nagasaki H."/>
            <person name="Nakagami H."/>
            <person name="Naramoto S."/>
            <person name="Nishitani K."/>
            <person name="Ohtani M."/>
            <person name="Okamoto T."/>
            <person name="Okumura M."/>
            <person name="Phillips J."/>
            <person name="Pollak B."/>
            <person name="Reinders A."/>
            <person name="Rovekamp M."/>
            <person name="Sano R."/>
            <person name="Sawa S."/>
            <person name="Schmid M.W."/>
            <person name="Shirakawa M."/>
            <person name="Solano R."/>
            <person name="Spunde A."/>
            <person name="Suetsugu N."/>
            <person name="Sugano S."/>
            <person name="Sugiyama A."/>
            <person name="Sun R."/>
            <person name="Suzuki Y."/>
            <person name="Takenaka M."/>
            <person name="Takezawa D."/>
            <person name="Tomogane H."/>
            <person name="Tsuzuki M."/>
            <person name="Ueda T."/>
            <person name="Umeda M."/>
            <person name="Ward J.M."/>
            <person name="Watanabe Y."/>
            <person name="Yazaki K."/>
            <person name="Yokoyama R."/>
            <person name="Yoshitake Y."/>
            <person name="Yotsui I."/>
            <person name="Zachgo S."/>
            <person name="Schmutz J."/>
        </authorList>
    </citation>
    <scope>NUCLEOTIDE SEQUENCE [LARGE SCALE GENOMIC DNA]</scope>
    <source>
        <strain evidence="24">Tak-1</strain>
    </source>
</reference>
<evidence type="ECO:0000256" key="1">
    <source>
        <dbReference type="ARBA" id="ARBA00004162"/>
    </source>
</evidence>
<sequence>MSHGRLNSVPEEETKMTGAGAGAEAGARRTRDLLKGHALLQGFFLFALLNAAAVSSLSADGLALVQFKKAVTNDPLGYLSDWNEADAVPCQWSGITCRSDDAVTGINLNSLGLSGVVPESLGQIKTLVNVSLSNNSFFGPIPSSIFNISSLVHLDLHSNDLDGSIPSGFSPLVNLEYLDLSENFLAGSIPVDIGNLAAIRVLNLSSNDYSNQPFPPGIANLTSLEILELSYSSLVGEIPEELGNLKKLQELYLQSNGLTNLPASLGGLDSVWILDLSNNEIRGTIPVELGNLKSIQVVRIFNNLLSGPLPKELANANATLINLDLGNNSLSGPIPEEIGDLTLLLLLHLQINQLNGSLPDRLFSRMTVLEDVFIYNNSFTGTLPQDLGEVQRFKKFDCSYNLLEGPIPPNFCKGGNQMQRLVLMYNMFNGSIPDAYAVCPTLFRIRLNNNLLTGNIPRSFGVSQVINFLDLSYNLLSGSIPGELGNCSELESLKVSMNLLNGTLPPELSNLVELEAAGNHLTGNIPVEICPKLTKLVLSQNNLSGQLPLDINVCSNLDQLYLDHNQISGVIPPAIALMEQLGQLNLAHNELTGSIPPELSSSRSLSNLDVSYNDLAGPVSLTGFFATLNSSNFEGNPGLCGVGDANVVEDILAPCATSPSSPSTQSKEDDDQKDRTTLIILIVAGVLIPFMCSLSMCLCIRSTRFKQYIAKKEANNWSMTMFQKVPDLTVEDVLSAVDDENFVGSGGSGKVYRGELRVGKTFRGKTRTEEQPFVVKKLKGPVERGSGLFDHGFRAEVETLGNIRHNNVVKLLACCNNNDTKLLVYEFMENGSLADQLHGSKGHLLDWDTRYKIALGSAQGLMYLHHDCVPPILHRDVKSNNILLDEDFNPRLADFGLAKLVEGAQRMNTMSFVVGSHGYIAPECAFSMKANEKSDVYSYGVVLLELVTGKRAIDGDNDEGEHVTMWTQWKVHEKDGWVGALDKRLGEVSVSAQEEMIMLLRLGLYCTAVQADARPCMQEVVRMLIDVKATSKIPMQGLDGKTTTKLPFVVDEKLPPPINLPKPQLPDTPKSPPPLITL</sequence>
<dbReference type="PANTHER" id="PTHR48053">
    <property type="entry name" value="LEUCINE RICH REPEAT FAMILY PROTEIN, EXPRESSED"/>
    <property type="match status" value="1"/>
</dbReference>
<proteinExistence type="inferred from homology"/>
<dbReference type="InterPro" id="IPR000719">
    <property type="entry name" value="Prot_kinase_dom"/>
</dbReference>